<proteinExistence type="predicted"/>
<feature type="region of interest" description="Disordered" evidence="1">
    <location>
        <begin position="342"/>
        <end position="370"/>
    </location>
</feature>
<dbReference type="InterPro" id="IPR000210">
    <property type="entry name" value="BTB/POZ_dom"/>
</dbReference>
<name>A0AAV4GAC4_9GAST</name>
<gene>
    <name evidence="3" type="ORF">ElyMa_002356400</name>
</gene>
<feature type="domain" description="BTB" evidence="2">
    <location>
        <begin position="175"/>
        <end position="238"/>
    </location>
</feature>
<dbReference type="SUPFAM" id="SSF54695">
    <property type="entry name" value="POZ domain"/>
    <property type="match status" value="1"/>
</dbReference>
<feature type="compositionally biased region" description="Basic and acidic residues" evidence="1">
    <location>
        <begin position="104"/>
        <end position="113"/>
    </location>
</feature>
<dbReference type="EMBL" id="BMAT01004873">
    <property type="protein sequence ID" value="GFR82081.1"/>
    <property type="molecule type" value="Genomic_DNA"/>
</dbReference>
<organism evidence="3 4">
    <name type="scientific">Elysia marginata</name>
    <dbReference type="NCBI Taxonomy" id="1093978"/>
    <lineage>
        <taxon>Eukaryota</taxon>
        <taxon>Metazoa</taxon>
        <taxon>Spiralia</taxon>
        <taxon>Lophotrochozoa</taxon>
        <taxon>Mollusca</taxon>
        <taxon>Gastropoda</taxon>
        <taxon>Heterobranchia</taxon>
        <taxon>Euthyneura</taxon>
        <taxon>Panpulmonata</taxon>
        <taxon>Sacoglossa</taxon>
        <taxon>Placobranchoidea</taxon>
        <taxon>Plakobranchidae</taxon>
        <taxon>Elysia</taxon>
    </lineage>
</organism>
<dbReference type="Proteomes" id="UP000762676">
    <property type="component" value="Unassembled WGS sequence"/>
</dbReference>
<dbReference type="AlphaFoldDB" id="A0AAV4GAC4"/>
<evidence type="ECO:0000256" key="1">
    <source>
        <dbReference type="SAM" id="MobiDB-lite"/>
    </source>
</evidence>
<dbReference type="GO" id="GO:0005829">
    <property type="term" value="C:cytosol"/>
    <property type="evidence" value="ECO:0007669"/>
    <property type="project" value="TreeGrafter"/>
</dbReference>
<dbReference type="PROSITE" id="PS50097">
    <property type="entry name" value="BTB"/>
    <property type="match status" value="1"/>
</dbReference>
<dbReference type="PANTHER" id="PTHR23312">
    <property type="entry name" value="ARMC5 ARMADILLO REPEAT-CONTAINING -RELATED"/>
    <property type="match status" value="1"/>
</dbReference>
<evidence type="ECO:0000313" key="3">
    <source>
        <dbReference type="EMBL" id="GFR82081.1"/>
    </source>
</evidence>
<feature type="compositionally biased region" description="Polar residues" evidence="1">
    <location>
        <begin position="114"/>
        <end position="125"/>
    </location>
</feature>
<keyword evidence="4" id="KW-1185">Reference proteome</keyword>
<feature type="compositionally biased region" description="Polar residues" evidence="1">
    <location>
        <begin position="342"/>
        <end position="366"/>
    </location>
</feature>
<protein>
    <recommendedName>
        <fullName evidence="2">BTB domain-containing protein</fullName>
    </recommendedName>
</protein>
<evidence type="ECO:0000259" key="2">
    <source>
        <dbReference type="PROSITE" id="PS50097"/>
    </source>
</evidence>
<feature type="region of interest" description="Disordered" evidence="1">
    <location>
        <begin position="104"/>
        <end position="159"/>
    </location>
</feature>
<reference evidence="3 4" key="1">
    <citation type="journal article" date="2021" name="Elife">
        <title>Chloroplast acquisition without the gene transfer in kleptoplastic sea slugs, Plakobranchus ocellatus.</title>
        <authorList>
            <person name="Maeda T."/>
            <person name="Takahashi S."/>
            <person name="Yoshida T."/>
            <person name="Shimamura S."/>
            <person name="Takaki Y."/>
            <person name="Nagai Y."/>
            <person name="Toyoda A."/>
            <person name="Suzuki Y."/>
            <person name="Arimoto A."/>
            <person name="Ishii H."/>
            <person name="Satoh N."/>
            <person name="Nishiyama T."/>
            <person name="Hasebe M."/>
            <person name="Maruyama T."/>
            <person name="Minagawa J."/>
            <person name="Obokata J."/>
            <person name="Shigenobu S."/>
        </authorList>
    </citation>
    <scope>NUCLEOTIDE SEQUENCE [LARGE SCALE GENOMIC DNA]</scope>
</reference>
<accession>A0AAV4GAC4</accession>
<feature type="compositionally biased region" description="Acidic residues" evidence="1">
    <location>
        <begin position="143"/>
        <end position="153"/>
    </location>
</feature>
<evidence type="ECO:0000313" key="4">
    <source>
        <dbReference type="Proteomes" id="UP000762676"/>
    </source>
</evidence>
<sequence length="482" mass="53211">MIRHQFALKHQTSWEALLPHLFSEEVSAVIKTAILIGLSFNLHLDFPPKLVNQVIKEASCTDTLNLKVSNKVSTSSPSSSTSTSKSQPLMLTVTDCKEFLETRSDKVSTESDRSGCNTELSNSTLPGGDKVSHSRACQSPQLFDDDGEEEEEDKTTSSNQSQHHKCIYWKDAVNHNITFIIKENEMTYRYGANKSTMMQKSDVFAAMLGGAYAERLKAEIELTDTKAASFECIIHYLHGCTRSTCSLLSFLSMNVAKLKNLHGFSASIEQGMLSSQSLTFKKEIPLTESTKQVKQKAHPNISHTKGIADCEYSLDGLNIKGTTSGGKYAAFTTLVTENRANYSNGPDSMSGSKAESELVSTNSDSDSGLAEREETFRLVEELMNVCSDVLLLADRYLLTELVNSVCSVLSHVCLRTHTWEDLFKVASVFKQRPLAVDCMREALLGCEKPAQIVKDLQNLADDGFMVQAIEALSLLLKSARIH</sequence>
<dbReference type="PANTHER" id="PTHR23312:SF8">
    <property type="entry name" value="ARMADILLO REPEAT-CONTAINING PROTEIN 5"/>
    <property type="match status" value="1"/>
</dbReference>
<comment type="caution">
    <text evidence="3">The sequence shown here is derived from an EMBL/GenBank/DDBJ whole genome shotgun (WGS) entry which is preliminary data.</text>
</comment>
<dbReference type="InterPro" id="IPR011333">
    <property type="entry name" value="SKP1/BTB/POZ_sf"/>
</dbReference>
<dbReference type="Gene3D" id="3.30.710.10">
    <property type="entry name" value="Potassium Channel Kv1.1, Chain A"/>
    <property type="match status" value="1"/>
</dbReference>
<dbReference type="GO" id="GO:0009653">
    <property type="term" value="P:anatomical structure morphogenesis"/>
    <property type="evidence" value="ECO:0007669"/>
    <property type="project" value="TreeGrafter"/>
</dbReference>